<evidence type="ECO:0000313" key="1">
    <source>
        <dbReference type="EMBL" id="MFD1392863.1"/>
    </source>
</evidence>
<dbReference type="Proteomes" id="UP001597249">
    <property type="component" value="Unassembled WGS sequence"/>
</dbReference>
<dbReference type="EMBL" id="JBHTMO010000012">
    <property type="protein sequence ID" value="MFD1392863.1"/>
    <property type="molecule type" value="Genomic_DNA"/>
</dbReference>
<protein>
    <submittedName>
        <fullName evidence="1">Uncharacterized protein</fullName>
    </submittedName>
</protein>
<organism evidence="1 2">
    <name type="scientific">Lacticaseibacillus jixianensis</name>
    <dbReference type="NCBI Taxonomy" id="2486012"/>
    <lineage>
        <taxon>Bacteria</taxon>
        <taxon>Bacillati</taxon>
        <taxon>Bacillota</taxon>
        <taxon>Bacilli</taxon>
        <taxon>Lactobacillales</taxon>
        <taxon>Lactobacillaceae</taxon>
        <taxon>Lacticaseibacillus</taxon>
    </lineage>
</organism>
<sequence length="194" mass="22487">MPKTIEVLGVTQPNLVIPDNFQLIAADTRLRNGETVRVERYQPYAPLVWLGPHLTLVWGEKGRLISFNDFSVVSRAPMTDQETARRIARETMQRLDSQYARGLKYLRTDYIVRSFIDNVHQRNDTPTWWIKYGHRNGSYNWVAVGPGGRVVEFEREALWDDAHNRRATEEWNFDNWVLARLGKGPQPDPPEALA</sequence>
<comment type="caution">
    <text evidence="1">The sequence shown here is derived from an EMBL/GenBank/DDBJ whole genome shotgun (WGS) entry which is preliminary data.</text>
</comment>
<name>A0ABW4B958_9LACO</name>
<accession>A0ABW4B958</accession>
<proteinExistence type="predicted"/>
<keyword evidence="2" id="KW-1185">Reference proteome</keyword>
<dbReference type="RefSeq" id="WP_125585424.1">
    <property type="nucleotide sequence ID" value="NZ_JBHTMO010000012.1"/>
</dbReference>
<reference evidence="2" key="1">
    <citation type="journal article" date="2019" name="Int. J. Syst. Evol. Microbiol.">
        <title>The Global Catalogue of Microorganisms (GCM) 10K type strain sequencing project: providing services to taxonomists for standard genome sequencing and annotation.</title>
        <authorList>
            <consortium name="The Broad Institute Genomics Platform"/>
            <consortium name="The Broad Institute Genome Sequencing Center for Infectious Disease"/>
            <person name="Wu L."/>
            <person name="Ma J."/>
        </authorList>
    </citation>
    <scope>NUCLEOTIDE SEQUENCE [LARGE SCALE GENOMIC DNA]</scope>
    <source>
        <strain evidence="2">CCM 8911</strain>
    </source>
</reference>
<gene>
    <name evidence="1" type="ORF">ACFQ3L_04565</name>
</gene>
<evidence type="ECO:0000313" key="2">
    <source>
        <dbReference type="Proteomes" id="UP001597249"/>
    </source>
</evidence>